<keyword evidence="1" id="KW-1133">Transmembrane helix</keyword>
<gene>
    <name evidence="3" type="ORF">SAMN05661099_0819</name>
</gene>
<evidence type="ECO:0000313" key="4">
    <source>
        <dbReference type="Proteomes" id="UP000189981"/>
    </source>
</evidence>
<dbReference type="Pfam" id="PF19904">
    <property type="entry name" value="DUF6377"/>
    <property type="match status" value="1"/>
</dbReference>
<feature type="transmembrane region" description="Helical" evidence="1">
    <location>
        <begin position="340"/>
        <end position="362"/>
    </location>
</feature>
<dbReference type="Proteomes" id="UP000189981">
    <property type="component" value="Unassembled WGS sequence"/>
</dbReference>
<keyword evidence="4" id="KW-1185">Reference proteome</keyword>
<evidence type="ECO:0000313" key="3">
    <source>
        <dbReference type="EMBL" id="SKB35383.1"/>
    </source>
</evidence>
<evidence type="ECO:0000259" key="2">
    <source>
        <dbReference type="Pfam" id="PF19904"/>
    </source>
</evidence>
<proteinExistence type="predicted"/>
<dbReference type="EMBL" id="FUYR01000001">
    <property type="protein sequence ID" value="SKB35383.1"/>
    <property type="molecule type" value="Genomic_DNA"/>
</dbReference>
<sequence length="549" mass="63229">MERGIVENWHLKMKYTVVLLGFLSISFSGFSDTPGLLNKLDKALAKKDSFTNSKLTKIETLKDRLRVGGDAVLIFNQYLEIFNEYKTLNFDSAYAYQKKAYNTAIKLNDTSKINRSKIDLAFILLSSGMFIETKEVIDAIEISSLDQKSKIEYYGLKVRYYYDLCDFVKDKSYCDSYLNSGNQYADLAINLSTFGSYDYFFNSGLKNLQQGNLQRGISDYKSIINTPGLDGHQYAILASTLSYMLYSTGQKSEGFNFLIRAAIADIEYSTKENIALFKLADTLFHAGDNERAYHYMQEAMADAEFYGARHRQLRVGTMLPVIMGKQLALVEEKNSLIYKYALSVTVLSLLIVAFIVIIFIQLKKLKAAEQSRSAANAALLHTNKTITETNTALRDANRIKDEYIGYYFNINSEYIDKIERFKTSISQKLEMGRYDDIKKSIYKIDLKKEREDLSQSFDRVFIKLFPDFVKEFNSYFKDEDRIELPPDVLLNTELRIFALIRLGIHDNDRIAKILDYSVNTIYSYKTRIKNKSFVPNDEFEDKIMAIKAH</sequence>
<dbReference type="SUPFAM" id="SSF48452">
    <property type="entry name" value="TPR-like"/>
    <property type="match status" value="1"/>
</dbReference>
<dbReference type="STRING" id="572036.SAMN05661099_0819"/>
<dbReference type="Gene3D" id="1.25.40.10">
    <property type="entry name" value="Tetratricopeptide repeat domain"/>
    <property type="match status" value="1"/>
</dbReference>
<dbReference type="InterPro" id="IPR011990">
    <property type="entry name" value="TPR-like_helical_dom_sf"/>
</dbReference>
<protein>
    <recommendedName>
        <fullName evidence="2">DUF6377 domain-containing protein</fullName>
    </recommendedName>
</protein>
<evidence type="ECO:0000256" key="1">
    <source>
        <dbReference type="SAM" id="Phobius"/>
    </source>
</evidence>
<keyword evidence="1" id="KW-0472">Membrane</keyword>
<reference evidence="4" key="1">
    <citation type="submission" date="2017-02" db="EMBL/GenBank/DDBJ databases">
        <authorList>
            <person name="Varghese N."/>
            <person name="Submissions S."/>
        </authorList>
    </citation>
    <scope>NUCLEOTIDE SEQUENCE [LARGE SCALE GENOMIC DNA]</scope>
    <source>
        <strain evidence="4">DSM 22385</strain>
    </source>
</reference>
<keyword evidence="1" id="KW-0812">Transmembrane</keyword>
<feature type="domain" description="DUF6377" evidence="2">
    <location>
        <begin position="265"/>
        <end position="511"/>
    </location>
</feature>
<name>A0A1T5ALA7_9SPHI</name>
<dbReference type="InterPro" id="IPR045957">
    <property type="entry name" value="DUF6377"/>
</dbReference>
<dbReference type="AlphaFoldDB" id="A0A1T5ALA7"/>
<accession>A0A1T5ALA7</accession>
<organism evidence="3 4">
    <name type="scientific">Daejeonella lutea</name>
    <dbReference type="NCBI Taxonomy" id="572036"/>
    <lineage>
        <taxon>Bacteria</taxon>
        <taxon>Pseudomonadati</taxon>
        <taxon>Bacteroidota</taxon>
        <taxon>Sphingobacteriia</taxon>
        <taxon>Sphingobacteriales</taxon>
        <taxon>Sphingobacteriaceae</taxon>
        <taxon>Daejeonella</taxon>
    </lineage>
</organism>